<proteinExistence type="predicted"/>
<comment type="caution">
    <text evidence="2">The sequence shown here is derived from an EMBL/GenBank/DDBJ whole genome shotgun (WGS) entry which is preliminary data.</text>
</comment>
<gene>
    <name evidence="2" type="ORF">QJS10_CPB18g00491</name>
</gene>
<dbReference type="Proteomes" id="UP001180020">
    <property type="component" value="Unassembled WGS sequence"/>
</dbReference>
<name>A0AAV9CQU4_ACOCL</name>
<feature type="compositionally biased region" description="Low complexity" evidence="1">
    <location>
        <begin position="1"/>
        <end position="15"/>
    </location>
</feature>
<evidence type="ECO:0000313" key="3">
    <source>
        <dbReference type="Proteomes" id="UP001180020"/>
    </source>
</evidence>
<reference evidence="2" key="1">
    <citation type="journal article" date="2023" name="Nat. Commun.">
        <title>Diploid and tetraploid genomes of Acorus and the evolution of monocots.</title>
        <authorList>
            <person name="Ma L."/>
            <person name="Liu K.W."/>
            <person name="Li Z."/>
            <person name="Hsiao Y.Y."/>
            <person name="Qi Y."/>
            <person name="Fu T."/>
            <person name="Tang G.D."/>
            <person name="Zhang D."/>
            <person name="Sun W.H."/>
            <person name="Liu D.K."/>
            <person name="Li Y."/>
            <person name="Chen G.Z."/>
            <person name="Liu X.D."/>
            <person name="Liao X.Y."/>
            <person name="Jiang Y.T."/>
            <person name="Yu X."/>
            <person name="Hao Y."/>
            <person name="Huang J."/>
            <person name="Zhao X.W."/>
            <person name="Ke S."/>
            <person name="Chen Y.Y."/>
            <person name="Wu W.L."/>
            <person name="Hsu J.L."/>
            <person name="Lin Y.F."/>
            <person name="Huang M.D."/>
            <person name="Li C.Y."/>
            <person name="Huang L."/>
            <person name="Wang Z.W."/>
            <person name="Zhao X."/>
            <person name="Zhong W.Y."/>
            <person name="Peng D.H."/>
            <person name="Ahmad S."/>
            <person name="Lan S."/>
            <person name="Zhang J.S."/>
            <person name="Tsai W.C."/>
            <person name="Van de Peer Y."/>
            <person name="Liu Z.J."/>
        </authorList>
    </citation>
    <scope>NUCLEOTIDE SEQUENCE</scope>
    <source>
        <strain evidence="2">CP</strain>
    </source>
</reference>
<evidence type="ECO:0000313" key="2">
    <source>
        <dbReference type="EMBL" id="KAK1290804.1"/>
    </source>
</evidence>
<evidence type="ECO:0000256" key="1">
    <source>
        <dbReference type="SAM" id="MobiDB-lite"/>
    </source>
</evidence>
<keyword evidence="3" id="KW-1185">Reference proteome</keyword>
<accession>A0AAV9CQU4</accession>
<sequence length="104" mass="11922">MNLEVSSSDMMEDSSAPISPIMKDAEVHEDKESRALELFRRFWPALNGQNSQQAKRDLEETHTNEHRLMHFLKSLGPDFTGYGIPGSGPDIQDPYHADMKRDYK</sequence>
<dbReference type="EMBL" id="JAUJYO010000018">
    <property type="protein sequence ID" value="KAK1290804.1"/>
    <property type="molecule type" value="Genomic_DNA"/>
</dbReference>
<reference evidence="2" key="2">
    <citation type="submission" date="2023-06" db="EMBL/GenBank/DDBJ databases">
        <authorList>
            <person name="Ma L."/>
            <person name="Liu K.-W."/>
            <person name="Li Z."/>
            <person name="Hsiao Y.-Y."/>
            <person name="Qi Y."/>
            <person name="Fu T."/>
            <person name="Tang G."/>
            <person name="Zhang D."/>
            <person name="Sun W.-H."/>
            <person name="Liu D.-K."/>
            <person name="Li Y."/>
            <person name="Chen G.-Z."/>
            <person name="Liu X.-D."/>
            <person name="Liao X.-Y."/>
            <person name="Jiang Y.-T."/>
            <person name="Yu X."/>
            <person name="Hao Y."/>
            <person name="Huang J."/>
            <person name="Zhao X.-W."/>
            <person name="Ke S."/>
            <person name="Chen Y.-Y."/>
            <person name="Wu W.-L."/>
            <person name="Hsu J.-L."/>
            <person name="Lin Y.-F."/>
            <person name="Huang M.-D."/>
            <person name="Li C.-Y."/>
            <person name="Huang L."/>
            <person name="Wang Z.-W."/>
            <person name="Zhao X."/>
            <person name="Zhong W.-Y."/>
            <person name="Peng D.-H."/>
            <person name="Ahmad S."/>
            <person name="Lan S."/>
            <person name="Zhang J.-S."/>
            <person name="Tsai W.-C."/>
            <person name="Van De Peer Y."/>
            <person name="Liu Z.-J."/>
        </authorList>
    </citation>
    <scope>NUCLEOTIDE SEQUENCE</scope>
    <source>
        <strain evidence="2">CP</strain>
        <tissue evidence="2">Leaves</tissue>
    </source>
</reference>
<feature type="region of interest" description="Disordered" evidence="1">
    <location>
        <begin position="83"/>
        <end position="104"/>
    </location>
</feature>
<feature type="region of interest" description="Disordered" evidence="1">
    <location>
        <begin position="1"/>
        <end position="20"/>
    </location>
</feature>
<organism evidence="2 3">
    <name type="scientific">Acorus calamus</name>
    <name type="common">Sweet flag</name>
    <dbReference type="NCBI Taxonomy" id="4465"/>
    <lineage>
        <taxon>Eukaryota</taxon>
        <taxon>Viridiplantae</taxon>
        <taxon>Streptophyta</taxon>
        <taxon>Embryophyta</taxon>
        <taxon>Tracheophyta</taxon>
        <taxon>Spermatophyta</taxon>
        <taxon>Magnoliopsida</taxon>
        <taxon>Liliopsida</taxon>
        <taxon>Acoraceae</taxon>
        <taxon>Acorus</taxon>
    </lineage>
</organism>
<protein>
    <submittedName>
        <fullName evidence="2">Uncharacterized protein</fullName>
    </submittedName>
</protein>
<feature type="compositionally biased region" description="Basic and acidic residues" evidence="1">
    <location>
        <begin position="93"/>
        <end position="104"/>
    </location>
</feature>
<dbReference type="AlphaFoldDB" id="A0AAV9CQU4"/>